<keyword evidence="2" id="KW-1133">Transmembrane helix</keyword>
<accession>A0A8S1MYY1</accession>
<protein>
    <submittedName>
        <fullName evidence="3">Uncharacterized protein</fullName>
    </submittedName>
</protein>
<feature type="transmembrane region" description="Helical" evidence="2">
    <location>
        <begin position="73"/>
        <end position="90"/>
    </location>
</feature>
<comment type="caution">
    <text evidence="3">The sequence shown here is derived from an EMBL/GenBank/DDBJ whole genome shotgun (WGS) entry which is preliminary data.</text>
</comment>
<evidence type="ECO:0000313" key="4">
    <source>
        <dbReference type="Proteomes" id="UP000692954"/>
    </source>
</evidence>
<keyword evidence="2" id="KW-0812">Transmembrane</keyword>
<proteinExistence type="predicted"/>
<feature type="region of interest" description="Disordered" evidence="1">
    <location>
        <begin position="151"/>
        <end position="193"/>
    </location>
</feature>
<reference evidence="3" key="1">
    <citation type="submission" date="2021-01" db="EMBL/GenBank/DDBJ databases">
        <authorList>
            <consortium name="Genoscope - CEA"/>
            <person name="William W."/>
        </authorList>
    </citation>
    <scope>NUCLEOTIDE SEQUENCE</scope>
</reference>
<dbReference type="AlphaFoldDB" id="A0A8S1MYY1"/>
<keyword evidence="4" id="KW-1185">Reference proteome</keyword>
<feature type="compositionally biased region" description="Basic and acidic residues" evidence="1">
    <location>
        <begin position="165"/>
        <end position="187"/>
    </location>
</feature>
<gene>
    <name evidence="3" type="ORF">PSON_ATCC_30995.1.T0430049</name>
</gene>
<feature type="compositionally biased region" description="Polar residues" evidence="1">
    <location>
        <begin position="154"/>
        <end position="164"/>
    </location>
</feature>
<feature type="transmembrane region" description="Helical" evidence="2">
    <location>
        <begin position="97"/>
        <end position="114"/>
    </location>
</feature>
<name>A0A8S1MYY1_9CILI</name>
<organism evidence="3 4">
    <name type="scientific">Paramecium sonneborni</name>
    <dbReference type="NCBI Taxonomy" id="65129"/>
    <lineage>
        <taxon>Eukaryota</taxon>
        <taxon>Sar</taxon>
        <taxon>Alveolata</taxon>
        <taxon>Ciliophora</taxon>
        <taxon>Intramacronucleata</taxon>
        <taxon>Oligohymenophorea</taxon>
        <taxon>Peniculida</taxon>
        <taxon>Parameciidae</taxon>
        <taxon>Paramecium</taxon>
    </lineage>
</organism>
<sequence>MRLTKFIGRILLAILFVNAGFSHFLNQDSYIHYFNIRYPIFYQYAKSIPFIESSLTQFEQLQPTNFIKYTPQLIQALGFTQILFGFGVGLGIQKAGYLLAFLTVFITIYAHNPLIYSKQVDIEREYIQIIFNVGIIGALFLVHKNKNNNKNKDTQISCSSTSTQELKKTEQAKQKNSETAKQDDSKKPKAKAQ</sequence>
<feature type="transmembrane region" description="Helical" evidence="2">
    <location>
        <begin position="7"/>
        <end position="25"/>
    </location>
</feature>
<evidence type="ECO:0000256" key="2">
    <source>
        <dbReference type="SAM" id="Phobius"/>
    </source>
</evidence>
<evidence type="ECO:0000256" key="1">
    <source>
        <dbReference type="SAM" id="MobiDB-lite"/>
    </source>
</evidence>
<dbReference type="EMBL" id="CAJJDN010000043">
    <property type="protein sequence ID" value="CAD8082155.1"/>
    <property type="molecule type" value="Genomic_DNA"/>
</dbReference>
<evidence type="ECO:0000313" key="3">
    <source>
        <dbReference type="EMBL" id="CAD8082155.1"/>
    </source>
</evidence>
<dbReference type="Proteomes" id="UP000692954">
    <property type="component" value="Unassembled WGS sequence"/>
</dbReference>
<keyword evidence="2" id="KW-0472">Membrane</keyword>
<feature type="transmembrane region" description="Helical" evidence="2">
    <location>
        <begin position="126"/>
        <end position="142"/>
    </location>
</feature>
<dbReference type="OrthoDB" id="308638at2759"/>